<proteinExistence type="predicted"/>
<comment type="caution">
    <text evidence="1">The sequence shown here is derived from an EMBL/GenBank/DDBJ whole genome shotgun (WGS) entry which is preliminary data.</text>
</comment>
<organism evidence="1 2">
    <name type="scientific">Lactiplantibacillus plajomi</name>
    <dbReference type="NCBI Taxonomy" id="1457217"/>
    <lineage>
        <taxon>Bacteria</taxon>
        <taxon>Bacillati</taxon>
        <taxon>Bacillota</taxon>
        <taxon>Bacilli</taxon>
        <taxon>Lactobacillales</taxon>
        <taxon>Lactobacillaceae</taxon>
        <taxon>Lactiplantibacillus</taxon>
    </lineage>
</organism>
<accession>A0ABV6K500</accession>
<dbReference type="EMBL" id="JBHLUK010000067">
    <property type="protein sequence ID" value="MFC0424174.1"/>
    <property type="molecule type" value="Genomic_DNA"/>
</dbReference>
<name>A0ABV6K500_9LACO</name>
<dbReference type="RefSeq" id="WP_137645282.1">
    <property type="nucleotide sequence ID" value="NZ_BAABRM010000055.1"/>
</dbReference>
<sequence length="77" mass="8891">MLALRIQPGIITQRTITVNDDLAYTLILRARRRRRSFELTIKALTLFGPHVIQQSRFTDLKTARAAFETISQHLAQK</sequence>
<protein>
    <submittedName>
        <fullName evidence="1">Uncharacterized protein</fullName>
    </submittedName>
</protein>
<evidence type="ECO:0000313" key="1">
    <source>
        <dbReference type="EMBL" id="MFC0424174.1"/>
    </source>
</evidence>
<keyword evidence="2" id="KW-1185">Reference proteome</keyword>
<dbReference type="Proteomes" id="UP001589855">
    <property type="component" value="Unassembled WGS sequence"/>
</dbReference>
<evidence type="ECO:0000313" key="2">
    <source>
        <dbReference type="Proteomes" id="UP001589855"/>
    </source>
</evidence>
<gene>
    <name evidence="1" type="ORF">ACFFGS_08595</name>
</gene>
<reference evidence="1 2" key="1">
    <citation type="submission" date="2024-09" db="EMBL/GenBank/DDBJ databases">
        <authorList>
            <person name="Sun Q."/>
            <person name="Mori K."/>
        </authorList>
    </citation>
    <scope>NUCLEOTIDE SEQUENCE [LARGE SCALE GENOMIC DNA]</scope>
    <source>
        <strain evidence="1 2">TBRC 4575</strain>
    </source>
</reference>